<dbReference type="EMBL" id="FJUW01000027">
    <property type="protein sequence ID" value="CZT03231.1"/>
    <property type="molecule type" value="Genomic_DNA"/>
</dbReference>
<sequence length="898" mass="102301">MRPALQRLVSRPSSRELLRLLVGHNRAIGFLAPAALDTGSRQKRSIRLRKYSGVAVAPNESDLEIQEAGNEITDGSTNADLQQLCSSNARKHKHTGLRKDMISTATECSKRASRATELGTVSSANKALSISKPPGARLMERKRTQWQESMFSRTRLDFESDFDASPIASQPRLLDTRLENDASLWIMLLSYRKRIDGMQGVRSFWEAIQERNLHLPREKHLADKLWRNFLALGFKDLDVLESIYQYAKRMKEQHDLSWSTLYSDIVGHFFESNQGGLALKWHNRLSKLQQPGLGVFSDMCRRVISKNGDLGVLKQIYNLQPHRNVYASIVPLLCRSEQYNLALEWHTFLYKKGDTPEVATAAQPLVAYYSIYNPHIARKVTSDLVAANSSFASTLTQNLEEHAKISREMMNNIHGKTFDIPAKKYSDELGARWFATTWVSLDVAINAIHALGMQEIGPLSLQAIALRAPDPKAIVARIKQLETLGISIGDSLFSRAIENFARDEKSDLLAALLDSDEHPDEFQNVELQESLLVSYAQTANWTLYRMTLAIRILASQYPEINRRNIELRTVASINPRSSMNRDLESMLMDAVPITKRTITILLEKTLGHRRIGRRPVSLKPVDGRIEKRALSEGIQMMQAIMKSGTRVNVRYWHEIIRRIGMRGDMSSLRSLCSWLAKVYGPQNHDSTEGWLERYRVPLDVKTSHESHPLRKMFPASLQKAIVEWGFIASQPYQVPRHTHPSSVAEQTTIRTLTTASRESPASLSSGISILQNLNSLGVHIDGPSVRKAIFNRLITYYGPGYSNRRYNKGKMRSIGSLEDVAKEIDTALGGEYFTSVELRDVVNKMAITRWERREKRVRRRAERRPELRVRDPRWSFLLQSRKPMVLKLVERDRLEKSE</sequence>
<dbReference type="AlphaFoldDB" id="A0A1E1L121"/>
<reference evidence="2" key="1">
    <citation type="submission" date="2016-03" db="EMBL/GenBank/DDBJ databases">
        <authorList>
            <person name="Ploux O."/>
        </authorList>
    </citation>
    <scope>NUCLEOTIDE SEQUENCE [LARGE SCALE GENOMIC DNA]</scope>
    <source>
        <strain evidence="2">UK7</strain>
    </source>
</reference>
<evidence type="ECO:0000313" key="1">
    <source>
        <dbReference type="EMBL" id="CZT03231.1"/>
    </source>
</evidence>
<evidence type="ECO:0000313" key="2">
    <source>
        <dbReference type="Proteomes" id="UP000178129"/>
    </source>
</evidence>
<gene>
    <name evidence="1" type="ORF">RCO7_09248</name>
</gene>
<comment type="caution">
    <text evidence="1">The sequence shown here is derived from an EMBL/GenBank/DDBJ whole genome shotgun (WGS) entry which is preliminary data.</text>
</comment>
<protein>
    <recommendedName>
        <fullName evidence="3">Pentatricopeptide repeat domain-containing protein</fullName>
    </recommendedName>
</protein>
<dbReference type="Proteomes" id="UP000178129">
    <property type="component" value="Unassembled WGS sequence"/>
</dbReference>
<name>A0A1E1L121_9HELO</name>
<proteinExistence type="predicted"/>
<keyword evidence="2" id="KW-1185">Reference proteome</keyword>
<accession>A0A1E1L121</accession>
<organism evidence="1 2">
    <name type="scientific">Rhynchosporium graminicola</name>
    <dbReference type="NCBI Taxonomy" id="2792576"/>
    <lineage>
        <taxon>Eukaryota</taxon>
        <taxon>Fungi</taxon>
        <taxon>Dikarya</taxon>
        <taxon>Ascomycota</taxon>
        <taxon>Pezizomycotina</taxon>
        <taxon>Leotiomycetes</taxon>
        <taxon>Helotiales</taxon>
        <taxon>Ploettnerulaceae</taxon>
        <taxon>Rhynchosporium</taxon>
    </lineage>
</organism>
<evidence type="ECO:0008006" key="3">
    <source>
        <dbReference type="Google" id="ProtNLM"/>
    </source>
</evidence>
<dbReference type="InParanoid" id="A0A1E1L121"/>
<dbReference type="STRING" id="914237.A0A1E1L121"/>